<feature type="domain" description="EGF-like" evidence="4">
    <location>
        <begin position="3042"/>
        <end position="3079"/>
    </location>
</feature>
<keyword evidence="3" id="KW-1133">Transmembrane helix</keyword>
<proteinExistence type="predicted"/>
<feature type="domain" description="EGF-like" evidence="4">
    <location>
        <begin position="343"/>
        <end position="381"/>
    </location>
</feature>
<sequence>MCTCLPGYSGNAFVLCNRVQPLAVVNPCHPSPCGPNSQCREVNGQAVCSCVVGYLGSPPNCRPECVTSAECALDRACVNQKCIDPCPGTCGFSAKCQVVNHNPICSCPPRFTGDPFTRCYPIPLEEPPKINPCNPSPCGANAQCKEINGSPSCSCLPEFIGSPPNCRPECVSNSECPSHLACINQKCKDPCPGVCGQNAECKVVSHTPNCVCVLNYVGNPFVQCQPPPTPVIDELISPCVPSPCGANAVCKEQNRAGSCTCLPDFIGNPYEGCRPECTLNSDCPSNKACIRNKCMDPCPGTCGQNAECHVINHLPSCSCLVGYTGDPFRYCQVEPPQPVKVEPQNPCQPSPCGPNSQCREVNSQAVCSCLPSYIGSPPQCRPECTVSAECAQNKACVSQKCVDPCPGSCGLNADCQVVNHSPICSCRSSYTGDPFSRCYNIPPPPPIKEVQVYKNPCVPSPCGPNSECKDIGGSPSCSCIPNYLGAPPTCRPECSINSECPSNLACINQKCTDPCPGSCGTNAVCNVINHTPTCSCIESYIGDPFTFCQPKPPERVPEVKDPCNPSPCGSNAQCNDGVCTCLPEYHGDPYRGCRPECILNNECPRDKACIRNKCEDPCPGTCGHNAECSVINHVPTCSCIQGYQGNAFVACTKIPAPVIIHPCSPSPCGPNSQCREINGQAVCSCIPGFIGSPPTCRPECVSSPECPLNQACINQKCIDPCPGTCGINAKCQVVNHNPICSCPSKYTGDPFIRCTIVLEEPVVTEPCQPSPCGPHAQCKAINDSPSCSCLPEFTGSPPNCKPECVSNSECPSHLACINQKCKDPCPGTCGQNTECRVISHTPNCVCLQGYFGDPFSRCLLALPPPAETVSPCTPSPCGANAVCKEQNNAGSCTCLPDYTGNPYEGCRPECTLNSDCPSNKACVNRKCVDPCPGTCGPNAECQVVNHLPSCTCLPGFSGDPFRFCSAVLREPTPEPKNPCQPSPCGPNSQCKEVNGQAVCSCLPNYIGSPPGCRPECTVSSECALVQACVNLKCVDPCPGSCGLNAKCEVINHSPICSCSPGHTGDPFTRCYPTPPPPPPSLPEPVRDPCIPSPCGPNSECRNTGGTPSCSCLPKYLGQPPNCRPECTIHSECPSNLACINQKCVDPCPGSCGVLATCSVTNHIPICTCPDGYTGDPFTQCVLKPIVVEPQETDPCNPSPCGPNAQCDDGVCTCLAEYHGDPYQGCRPECVLNQDCSRDRTCIRNKCTDPCPGTCGQNAECAVINHIPTCSCISGYTGNAFVICNPIPKEIPKNRCNPSPCGPNSQCREINGQAVCSCVPGFIGSPPTCRPECVSSSECPLNQACVNQKCIDPCPGTCGINALCQVINHNPICSCKQRYTGDPFIRCTVIVEPTAVVPANPCVPSPCGPNSQCKAVGDSPSCSCLPEFIGSPPNCKPECISNSECASHLACINQKCKDPCPGTCGQNAECRVVSHTPNCVCLQGYVGDPFSFCSLPTPVPVERPTPCLPSPCGANAECKERNGAGACTCLPDYIGNPYEGCRPECTLNSDCPSDKACINNKCKDPCPGTCGQNAMCQVVNHLPSCTCVTGYTGDPFRYCNVIPPRKEEPPKNPCNPSPCGPNSQCREVNGQAVCSCLPDYIGSPPGCRPECTVSSECPHDKACINQKCSDPCPGTCGLNANCQVVNHSPICSCQSGFTGDPFTRCYAIPPPPIEPVRVPTNPCVPSPCGPNSQCRDIGGSPSCSCLPDYQGSPPNCRPECTINSECASNLACINQKCKDPCPGSCGANARCNVINHTPTCSCIEGYTGDPFTFCQQKPPERIPVVEDPCNPSPCGPNARCDNGICSCLPEYQGDPYRECRPECVLNNDCPKDKACVRNKCIDPCPGTCGQNAECSVVNHIPICTCMQGYVGNAFVLCTPIPAEAPKNPCSPSPCGPNSQCREVNGQAVCSCVPGFIGSPPACRPECVSSSECPLNKACVNQKCIDPCPGTCGLNANCQVVNHNPICSCPPGQSGDPFTRCLPIREEPKPVPQNPCQPSPCGPNSQCRVVGDAPSCSCLPEFIGSPPSCRPECVSNSECPTNLACINQKCTDPCPGSCGLNAECRVVSHTPNCVCSAGFVGNPFIQCEPKKEVVVAERPTPCVPSPCGANADCREHNGAGACSCIRDYIGNPYEGCRPECTLNSDCPSNKACINNKCKDPCPGTCGQNAECQVINHLPSCVCIPGYTGDPFRFCHVPPQQEPPTPSNPCQPSPCGPNSQCREVNGQAVCSCLPNYIGSPPGCRPECTVSSECAQDKACINQKCTDPCPGTCGLNANCQVINHSPSCSCKALFTGDPFTRCYPIPPPPQEPPKVVNPCVPSPCGPNSQCRDVGGTPSCSCLPNYIGSPPNCRPECTINAECSSNLACIREKCVDPCPGSCGADAICRVLNHIPTCTCPEGYIGDPFRYCHIKPQEIEPVETDKCNPSPCGANAQCQDGVCTCLPEYQGDPYRGCRPECVLNSDCARNLACINNKCKDPCPGTCGQNAQCDVINHIPTCTCNEGYQGNAFVICSPIPAEVPTNPCSPSPCGPNSQCREINGQAVCSCVLGFIGSPPACRPECVTSTECPLNQACVNQKCIDPCPGTCGLRAKCQVVNHNPICSCPPKYSGDPFTRCIPIEEKPEPTPPRPCEPSPCGPNSQCKDINGSPSCSCLPEFVGSPPNCKPECVSNSECQIHLACINQKCKDPCPGVCGQNAECRVVSHTPNCVCLPGFVGDPFITCRVPTPIKQEASHPCIPSPCGANAICKELNGAGSCTCLPEYIGNPYEGCRPECTLNSDCPSDKACIRNKCVNPCPGTCGQNAECQVINHLPSCTCIPGYTGDPFRFCNLQQPVKVEEPKNPCQPSPCGPNSQCREVNGQAVCSCLPNYIGSPPGCRPECTVSSECAQDKACINQKCADPCPGTCGLDANCQVINHSPICSCKAQFTGDPFTRCFPTPPPPKEPVKIQNPCVPSPCGPNSICQDVNGAPSCSCVANYIGTPPNCRPECTINSDCPSNLACINQKCKDPCPGSCGSNAQCSVINHTPICSCIEGYTGDPFSYCKIKPIEVKPIETDPCNPSPCGANAKCSNGVCTCLPEYQGNPYEGCRPECVLNSDCARNLACINNKCKDPCPGTCGQNAQCAVINHIPTCTCNEGYQGNAFVFCSPIPAEAPKNPCSPSPCGPNSQCREINGQAVCSCVPGFIGSPPTCRPECVTSTECPLNQACVNQKCIDPCPGTCGISARCQVVNHNPICSCPDRYTGDPFLRCIPVVQEPAPVPTNPCQPSPCGPNSQCKEVNGSPSCSCLPEFLGSPPNCKPECISNSECPSHLACINQKCKDPCPGVCGQNAECRVVAHTPNCICLQGFSGNPFQQCLEIQAPRPAEQIDPCFPSPCGANAICKERNNAGSCVCIPEYIGNPYEGCRPECVLNSDCPSNKACINNKCKDPCPGTCGQFAECQVINHLPSCTCVPGYTGDPFVFCNAIQIKEPTPVQPCNPSPCGPNSQCREVNNQAVCSCLPNYIGSPPGCRPECTVSSECSQEKACINQKCVDPCPGTCGLNAKCQMINHSPICSCSIGNTGDPFTRCYNIPPPPKEQPTPVVTDPCVPSPCGANSQCRNIGNNPSCSCLPNYIGNPPNCKPECTINSECPSNLACINENARTLVLDLAVLEQYAKYGITIQTVLVLLVIVAMLSSLAFMYLHNYQHQKTLAIQTHVVQTQGAMMVHVLVCQNTKEIHTENVDQNVY</sequence>
<feature type="domain" description="EGF-like" evidence="4">
    <location>
        <begin position="3189"/>
        <end position="3227"/>
    </location>
</feature>
<feature type="disulfide bond" evidence="2">
    <location>
        <begin position="931"/>
        <end position="941"/>
    </location>
</feature>
<dbReference type="SMART" id="SM00181">
    <property type="entry name" value="EGF"/>
    <property type="match status" value="69"/>
</dbReference>
<evidence type="ECO:0000259" key="4">
    <source>
        <dbReference type="PROSITE" id="PS50026"/>
    </source>
</evidence>
<feature type="domain" description="EGF-like" evidence="4">
    <location>
        <begin position="2196"/>
        <end position="2233"/>
    </location>
</feature>
<feature type="domain" description="EGF-like" evidence="4">
    <location>
        <begin position="1291"/>
        <end position="1329"/>
    </location>
</feature>
<dbReference type="PROSITE" id="PS01186">
    <property type="entry name" value="EGF_2"/>
    <property type="match status" value="28"/>
</dbReference>
<feature type="domain" description="EGF-like" evidence="4">
    <location>
        <begin position="2875"/>
        <end position="2913"/>
    </location>
</feature>
<feature type="domain" description="EGF-like" evidence="4">
    <location>
        <begin position="1397"/>
        <end position="1435"/>
    </location>
</feature>
<dbReference type="SUPFAM" id="SSF57184">
    <property type="entry name" value="Growth factor receptor domain"/>
    <property type="match status" value="7"/>
</dbReference>
<comment type="caution">
    <text evidence="2">Lacks conserved residue(s) required for the propagation of feature annotation.</text>
</comment>
<feature type="domain" description="EGF-like" evidence="4">
    <location>
        <begin position="3295"/>
        <end position="3333"/>
    </location>
</feature>
<feature type="domain" description="EGF-like" evidence="4">
    <location>
        <begin position="295"/>
        <end position="332"/>
    </location>
</feature>
<feature type="disulfide bond" evidence="2">
    <location>
        <begin position="1986"/>
        <end position="1996"/>
    </location>
</feature>
<feature type="domain" description="EGF-like" evidence="4">
    <location>
        <begin position="1502"/>
        <end position="1541"/>
    </location>
</feature>
<feature type="domain" description="EGF-like" evidence="4">
    <location>
        <begin position="868"/>
        <end position="907"/>
    </location>
</feature>
<feature type="domain" description="EGF-like" evidence="4">
    <location>
        <begin position="1983"/>
        <end position="2020"/>
    </location>
</feature>
<feature type="domain" description="EGF-like" evidence="4">
    <location>
        <begin position="2557"/>
        <end position="2595"/>
    </location>
</feature>
<feature type="domain" description="EGF-like" evidence="4">
    <location>
        <begin position="928"/>
        <end position="965"/>
    </location>
</feature>
<dbReference type="EMBL" id="CAKOFQ010008605">
    <property type="protein sequence ID" value="CAH2015097.1"/>
    <property type="molecule type" value="Genomic_DNA"/>
</dbReference>
<feature type="domain" description="EGF-like" evidence="4">
    <location>
        <begin position="1777"/>
        <end position="1814"/>
    </location>
</feature>
<feature type="domain" description="EGF-like" evidence="4">
    <location>
        <begin position="1609"/>
        <end position="1647"/>
    </location>
</feature>
<feature type="domain" description="EGF-like" evidence="4">
    <location>
        <begin position="2030"/>
        <end position="2068"/>
    </location>
</feature>
<feature type="disulfide bond" evidence="2">
    <location>
        <begin position="2831"/>
        <end position="2841"/>
    </location>
</feature>
<dbReference type="SMART" id="SM00274">
    <property type="entry name" value="FOLN"/>
    <property type="match status" value="18"/>
</dbReference>
<feature type="domain" description="EGF-like" evidence="4">
    <location>
        <begin position="1924"/>
        <end position="1962"/>
    </location>
</feature>
<feature type="domain" description="EGF-like" evidence="4">
    <location>
        <begin position="3507"/>
        <end position="3545"/>
    </location>
</feature>
<feature type="domain" description="EGF-like" evidence="4">
    <location>
        <begin position="1718"/>
        <end position="1756"/>
    </location>
</feature>
<feature type="disulfide bond" evidence="2">
    <location>
        <begin position="1565"/>
        <end position="1575"/>
    </location>
</feature>
<comment type="caution">
    <text evidence="5">The sequence shown here is derived from an EMBL/GenBank/DDBJ whole genome shotgun (WGS) entry which is preliminary data.</text>
</comment>
<feature type="domain" description="EGF-like" evidence="4">
    <location>
        <begin position="2351"/>
        <end position="2389"/>
    </location>
</feature>
<dbReference type="InterPro" id="IPR048407">
    <property type="entry name" value="Dumpy_DPY"/>
</dbReference>
<feature type="domain" description="EGF-like" evidence="4">
    <location>
        <begin position="3401"/>
        <end position="3440"/>
    </location>
</feature>
<feature type="transmembrane region" description="Helical" evidence="3">
    <location>
        <begin position="3693"/>
        <end position="3716"/>
    </location>
</feature>
<dbReference type="PROSITE" id="PS50026">
    <property type="entry name" value="EGF_3"/>
    <property type="match status" value="41"/>
</dbReference>
<feature type="domain" description="EGF-like" evidence="4">
    <location>
        <begin position="659"/>
        <end position="697"/>
    </location>
</feature>
<dbReference type="InterPro" id="IPR000742">
    <property type="entry name" value="EGF"/>
</dbReference>
<evidence type="ECO:0000313" key="6">
    <source>
        <dbReference type="Proteomes" id="UP001152888"/>
    </source>
</evidence>
<dbReference type="OrthoDB" id="4405280at2759"/>
<dbReference type="Pfam" id="PF21164">
    <property type="entry name" value="Dumpy_DPY"/>
    <property type="match status" value="35"/>
</dbReference>
<name>A0A9P0QAJ0_ACAOB</name>
<feature type="disulfide bond" evidence="2">
    <location>
        <begin position="3464"/>
        <end position="3474"/>
    </location>
</feature>
<gene>
    <name evidence="5" type="ORF">ACAOBT_LOCUS34516</name>
</gene>
<dbReference type="Proteomes" id="UP001152888">
    <property type="component" value="Unassembled WGS sequence"/>
</dbReference>
<feature type="domain" description="EGF-like" evidence="4">
    <location>
        <begin position="2828"/>
        <end position="2865"/>
    </location>
</feature>
<feature type="domain" description="EGF-like" evidence="4">
    <location>
        <begin position="2663"/>
        <end position="2701"/>
    </location>
</feature>
<feature type="domain" description="EGF-like" evidence="4">
    <location>
        <begin position="2243"/>
        <end position="2281"/>
    </location>
</feature>
<dbReference type="PANTHER" id="PTHR22963:SF39">
    <property type="entry name" value="DUMPY"/>
    <property type="match status" value="1"/>
</dbReference>
<feature type="domain" description="EGF-like" evidence="4">
    <location>
        <begin position="235"/>
        <end position="274"/>
    </location>
</feature>
<keyword evidence="3" id="KW-0812">Transmembrane</keyword>
<evidence type="ECO:0000256" key="2">
    <source>
        <dbReference type="PROSITE-ProRule" id="PRU00076"/>
    </source>
</evidence>
<evidence type="ECO:0000256" key="3">
    <source>
        <dbReference type="SAM" id="Phobius"/>
    </source>
</evidence>
<protein>
    <recommendedName>
        <fullName evidence="4">EGF-like domain-containing protein</fullName>
    </recommendedName>
</protein>
<feature type="domain" description="EGF-like" evidence="4">
    <location>
        <begin position="1034"/>
        <end position="1071"/>
    </location>
</feature>
<feature type="domain" description="EGF-like" evidence="4">
    <location>
        <begin position="453"/>
        <end position="491"/>
    </location>
</feature>
<feature type="domain" description="EGF-like" evidence="4">
    <location>
        <begin position="129"/>
        <end position="167"/>
    </location>
</feature>
<keyword evidence="2" id="KW-0245">EGF-like domain</keyword>
<feature type="domain" description="EGF-like" evidence="4">
    <location>
        <begin position="1085"/>
        <end position="1123"/>
    </location>
</feature>
<keyword evidence="3" id="KW-0472">Membrane</keyword>
<feature type="disulfide bond" evidence="2">
    <location>
        <begin position="2413"/>
        <end position="2423"/>
    </location>
</feature>
<feature type="disulfide bond" evidence="2">
    <location>
        <begin position="298"/>
        <end position="308"/>
    </location>
</feature>
<dbReference type="InterPro" id="IPR009030">
    <property type="entry name" value="Growth_fac_rcpt_cys_sf"/>
</dbReference>
<feature type="domain" description="EGF-like" evidence="4">
    <location>
        <begin position="763"/>
        <end position="801"/>
    </location>
</feature>
<feature type="disulfide bond" evidence="2">
    <location>
        <begin position="2199"/>
        <end position="2209"/>
    </location>
</feature>
<keyword evidence="6" id="KW-1185">Reference proteome</keyword>
<feature type="domain" description="EGF-like" evidence="4">
    <location>
        <begin position="24"/>
        <end position="62"/>
    </location>
</feature>
<feature type="domain" description="EGF-like" evidence="4">
    <location>
        <begin position="2410"/>
        <end position="2447"/>
    </location>
</feature>
<evidence type="ECO:0000256" key="1">
    <source>
        <dbReference type="ARBA" id="ARBA00023157"/>
    </source>
</evidence>
<feature type="disulfide bond" evidence="2">
    <location>
        <begin position="1780"/>
        <end position="1790"/>
    </location>
</feature>
<evidence type="ECO:0000313" key="5">
    <source>
        <dbReference type="EMBL" id="CAH2015097.1"/>
    </source>
</evidence>
<dbReference type="InterPro" id="IPR003645">
    <property type="entry name" value="Fol_N"/>
</dbReference>
<dbReference type="PANTHER" id="PTHR22963">
    <property type="entry name" value="ENDOGLIN-RELATED"/>
    <property type="match status" value="1"/>
</dbReference>
<feature type="disulfide bond" evidence="2">
    <location>
        <begin position="3045"/>
        <end position="3055"/>
    </location>
</feature>
<feature type="domain" description="EGF-like" evidence="4">
    <location>
        <begin position="1144"/>
        <end position="1181"/>
    </location>
</feature>
<dbReference type="GO" id="GO:0005509">
    <property type="term" value="F:calcium ion binding"/>
    <property type="evidence" value="ECO:0007669"/>
    <property type="project" value="InterPro"/>
</dbReference>
<dbReference type="SUPFAM" id="SSF90148">
    <property type="entry name" value="DPY module"/>
    <property type="match status" value="28"/>
</dbReference>
<feature type="disulfide bond" evidence="2">
    <location>
        <begin position="1147"/>
        <end position="1157"/>
    </location>
</feature>
<accession>A0A9P0QAJ0</accession>
<feature type="domain" description="EGF-like" evidence="4">
    <location>
        <begin position="1562"/>
        <end position="1599"/>
    </location>
</feature>
<reference evidence="5" key="1">
    <citation type="submission" date="2022-03" db="EMBL/GenBank/DDBJ databases">
        <authorList>
            <person name="Sayadi A."/>
        </authorList>
    </citation>
    <scope>NUCLEOTIDE SEQUENCE</scope>
</reference>
<feature type="domain" description="EGF-like" evidence="4">
    <location>
        <begin position="2983"/>
        <end position="3021"/>
    </location>
</feature>
<feature type="domain" description="EGF-like" evidence="4">
    <location>
        <begin position="3617"/>
        <end position="3655"/>
    </location>
</feature>
<dbReference type="SMART" id="SM00179">
    <property type="entry name" value="EGF_CA"/>
    <property type="match status" value="21"/>
</dbReference>
<organism evidence="5 6">
    <name type="scientific">Acanthoscelides obtectus</name>
    <name type="common">Bean weevil</name>
    <name type="synonym">Bruchus obtectus</name>
    <dbReference type="NCBI Taxonomy" id="200917"/>
    <lineage>
        <taxon>Eukaryota</taxon>
        <taxon>Metazoa</taxon>
        <taxon>Ecdysozoa</taxon>
        <taxon>Arthropoda</taxon>
        <taxon>Hexapoda</taxon>
        <taxon>Insecta</taxon>
        <taxon>Pterygota</taxon>
        <taxon>Neoptera</taxon>
        <taxon>Endopterygota</taxon>
        <taxon>Coleoptera</taxon>
        <taxon>Polyphaga</taxon>
        <taxon>Cucujiformia</taxon>
        <taxon>Chrysomeloidea</taxon>
        <taxon>Chrysomelidae</taxon>
        <taxon>Bruchinae</taxon>
        <taxon>Bruchini</taxon>
        <taxon>Acanthoscelides</taxon>
    </lineage>
</organism>
<feature type="domain" description="EGF-like" evidence="4">
    <location>
        <begin position="975"/>
        <end position="1013"/>
    </location>
</feature>
<dbReference type="InterPro" id="IPR001881">
    <property type="entry name" value="EGF-like_Ca-bd_dom"/>
</dbReference>
<dbReference type="Gene3D" id="2.10.25.10">
    <property type="entry name" value="Laminin"/>
    <property type="match status" value="4"/>
</dbReference>
<keyword evidence="1 2" id="KW-1015">Disulfide bond</keyword>
<feature type="domain" description="EGF-like" evidence="4">
    <location>
        <begin position="3461"/>
        <end position="3498"/>
    </location>
</feature>
<feature type="domain" description="EGF-like" evidence="4">
    <location>
        <begin position="2768"/>
        <end position="2807"/>
    </location>
</feature>
<feature type="disulfide bond" evidence="2">
    <location>
        <begin position="1037"/>
        <end position="1047"/>
    </location>
</feature>